<evidence type="ECO:0000313" key="4">
    <source>
        <dbReference type="Proteomes" id="UP000003815"/>
    </source>
</evidence>
<name>F9H9U7_STRMT</name>
<organism evidence="3 4">
    <name type="scientific">Streptococcus mitis SK1073</name>
    <dbReference type="NCBI Taxonomy" id="1008452"/>
    <lineage>
        <taxon>Bacteria</taxon>
        <taxon>Bacillati</taxon>
        <taxon>Bacillota</taxon>
        <taxon>Bacilli</taxon>
        <taxon>Lactobacillales</taxon>
        <taxon>Streptococcaceae</taxon>
        <taxon>Streptococcus</taxon>
        <taxon>Streptococcus mitis group</taxon>
    </lineage>
</organism>
<evidence type="ECO:0000313" key="3">
    <source>
        <dbReference type="EMBL" id="EGP70357.1"/>
    </source>
</evidence>
<dbReference type="InterPro" id="IPR036390">
    <property type="entry name" value="WH_DNA-bd_sf"/>
</dbReference>
<dbReference type="Pfam" id="PF01051">
    <property type="entry name" value="Rep3_N"/>
    <property type="match status" value="1"/>
</dbReference>
<sequence length="204" mass="23650">MKHFGLTRNGQNYKRIAEAFSKLNENTALYIPETLPDGRRSIIMTQLFSRIRFVEDGLVEFKFSEDAGPLVFELKKNYYSFQLAELARIKSKYALILMKLWESKRFGNQAVTTIQGSLEDWQDWFLGEEKQWSAGLFKRNALLVASEELENKLNVAITLTTIKKGRKIVGYEMQIVDNRQPTTAEVIQHATENSHQTDIYDFLD</sequence>
<proteinExistence type="inferred from homology"/>
<feature type="domain" description="Initiator Rep protein WH1" evidence="2">
    <location>
        <begin position="2"/>
        <end position="101"/>
    </location>
</feature>
<dbReference type="InterPro" id="IPR036388">
    <property type="entry name" value="WH-like_DNA-bd_sf"/>
</dbReference>
<comment type="caution">
    <text evidence="3">The sequence shown here is derived from an EMBL/GenBank/DDBJ whole genome shotgun (WGS) entry which is preliminary data.</text>
</comment>
<dbReference type="PATRIC" id="fig|1008452.3.peg.417"/>
<dbReference type="GO" id="GO:0003887">
    <property type="term" value="F:DNA-directed DNA polymerase activity"/>
    <property type="evidence" value="ECO:0007669"/>
    <property type="project" value="InterPro"/>
</dbReference>
<protein>
    <submittedName>
        <fullName evidence="3">Initiator RepB protein</fullName>
    </submittedName>
</protein>
<dbReference type="SUPFAM" id="SSF46785">
    <property type="entry name" value="Winged helix' DNA-binding domain"/>
    <property type="match status" value="2"/>
</dbReference>
<dbReference type="Pfam" id="PF21205">
    <property type="entry name" value="Rep3_C"/>
    <property type="match status" value="1"/>
</dbReference>
<dbReference type="GO" id="GO:0006270">
    <property type="term" value="P:DNA replication initiation"/>
    <property type="evidence" value="ECO:0007669"/>
    <property type="project" value="InterPro"/>
</dbReference>
<dbReference type="Proteomes" id="UP000003815">
    <property type="component" value="Unassembled WGS sequence"/>
</dbReference>
<gene>
    <name evidence="3" type="ORF">HMPREF9958_0031</name>
</gene>
<dbReference type="AlphaFoldDB" id="F9H9U7"/>
<accession>F9H9U7</accession>
<dbReference type="InterPro" id="IPR000525">
    <property type="entry name" value="Initiator_Rep_WH1"/>
</dbReference>
<evidence type="ECO:0000259" key="2">
    <source>
        <dbReference type="Pfam" id="PF01051"/>
    </source>
</evidence>
<reference evidence="3 4" key="1">
    <citation type="submission" date="2011-05" db="EMBL/GenBank/DDBJ databases">
        <authorList>
            <person name="Durkin A.S."/>
            <person name="Radune D."/>
            <person name="Hostetler J."/>
            <person name="Torralba M."/>
            <person name="Gillis M."/>
            <person name="Methe B."/>
            <person name="Sutton G."/>
            <person name="Nelson K.E."/>
        </authorList>
    </citation>
    <scope>NUCLEOTIDE SEQUENCE [LARGE SCALE GENOMIC DNA]</scope>
    <source>
        <strain evidence="3 4">SK1073</strain>
    </source>
</reference>
<dbReference type="EMBL" id="AFQT01000014">
    <property type="protein sequence ID" value="EGP70357.1"/>
    <property type="molecule type" value="Genomic_DNA"/>
</dbReference>
<comment type="similarity">
    <text evidence="1">Belongs to the initiator RepB protein family.</text>
</comment>
<evidence type="ECO:0000256" key="1">
    <source>
        <dbReference type="ARBA" id="ARBA00038283"/>
    </source>
</evidence>
<dbReference type="Gene3D" id="1.10.10.10">
    <property type="entry name" value="Winged helix-like DNA-binding domain superfamily/Winged helix DNA-binding domain"/>
    <property type="match status" value="2"/>
</dbReference>